<keyword evidence="2 4" id="KW-0808">Transferase</keyword>
<dbReference type="GO" id="GO:0016020">
    <property type="term" value="C:membrane"/>
    <property type="evidence" value="ECO:0007669"/>
    <property type="project" value="InterPro"/>
</dbReference>
<keyword evidence="6" id="KW-0812">Transmembrane</keyword>
<dbReference type="InterPro" id="IPR004552">
    <property type="entry name" value="AGP_acyltrans"/>
</dbReference>
<dbReference type="SUPFAM" id="SSF69593">
    <property type="entry name" value="Glycerol-3-phosphate (1)-acyltransferase"/>
    <property type="match status" value="1"/>
</dbReference>
<dbReference type="EMBL" id="PUHQ01000025">
    <property type="protein sequence ID" value="KAG0662712.1"/>
    <property type="molecule type" value="Genomic_DNA"/>
</dbReference>
<dbReference type="GO" id="GO:0005783">
    <property type="term" value="C:endoplasmic reticulum"/>
    <property type="evidence" value="ECO:0007669"/>
    <property type="project" value="TreeGrafter"/>
</dbReference>
<keyword evidence="6" id="KW-0472">Membrane</keyword>
<dbReference type="InterPro" id="IPR002123">
    <property type="entry name" value="Plipid/glycerol_acylTrfase"/>
</dbReference>
<dbReference type="Proteomes" id="UP000777482">
    <property type="component" value="Unassembled WGS sequence"/>
</dbReference>
<dbReference type="AlphaFoldDB" id="A0A9P7B7A5"/>
<dbReference type="EC" id="2.3.1.51" evidence="4"/>
<comment type="caution">
    <text evidence="8">The sequence shown here is derived from an EMBL/GenBank/DDBJ whole genome shotgun (WGS) entry which is preliminary data.</text>
</comment>
<evidence type="ECO:0000256" key="3">
    <source>
        <dbReference type="ARBA" id="ARBA00023315"/>
    </source>
</evidence>
<feature type="compositionally biased region" description="Low complexity" evidence="5">
    <location>
        <begin position="342"/>
        <end position="364"/>
    </location>
</feature>
<dbReference type="PANTHER" id="PTHR10434:SF11">
    <property type="entry name" value="1-ACYL-SN-GLYCEROL-3-PHOSPHATE ACYLTRANSFERASE"/>
    <property type="match status" value="1"/>
</dbReference>
<accession>A0A9P7B7A5</accession>
<name>A0A9P7B7A5_RHOMI</name>
<comment type="domain">
    <text evidence="4">The HXXXXD motif is essential for acyltransferase activity and may constitute the binding site for the phosphate moiety of the glycerol-3-phosphate.</text>
</comment>
<dbReference type="NCBIfam" id="TIGR00530">
    <property type="entry name" value="AGP_acyltrn"/>
    <property type="match status" value="1"/>
</dbReference>
<keyword evidence="4" id="KW-0594">Phospholipid biosynthesis</keyword>
<evidence type="ECO:0000256" key="1">
    <source>
        <dbReference type="ARBA" id="ARBA00008655"/>
    </source>
</evidence>
<dbReference type="PANTHER" id="PTHR10434">
    <property type="entry name" value="1-ACYL-SN-GLYCEROL-3-PHOSPHATE ACYLTRANSFERASE"/>
    <property type="match status" value="1"/>
</dbReference>
<protein>
    <recommendedName>
        <fullName evidence="4">1-acyl-sn-glycerol-3-phosphate acyltransferase</fullName>
        <ecNumber evidence="4">2.3.1.51</ecNumber>
    </recommendedName>
</protein>
<feature type="transmembrane region" description="Helical" evidence="6">
    <location>
        <begin position="53"/>
        <end position="75"/>
    </location>
</feature>
<keyword evidence="4" id="KW-0444">Lipid biosynthesis</keyword>
<evidence type="ECO:0000256" key="4">
    <source>
        <dbReference type="RuleBase" id="RU361267"/>
    </source>
</evidence>
<sequence>MRSTPSGTSWIKCLAAWCCLVAVPLSLLVVLLMPVHLDRGLLSGATTASSSWLGSKAFTCALAAVLPAAVMARFFSPIRYYLRLTTFLVSLGANSFWGVCVSIAMSLVGRGRDINYVVARSFEASTAPLVGVSLRVEGRHHLEENRPAVLVGNHQTMLDILYLGAVFPKGTAIMAKRELLYTPLLGQFMYLSKAVFVNRAKREDAVKVFAKVASEMKRKSLSLFIFPEGTRSASAVPSLLPFKKGAFHLAVQAQLPIVPIVCETYAHVYHAKSKCFDGGEIVVRVLPPISTEGLTSSHDDIQALTDKTRNAMLEAIEDLGRRRQELLSQSQPAARISDERQPLLSSPAPAPAAAGDEAQQPAEGETASATVDPEQ</sequence>
<dbReference type="CDD" id="cd07989">
    <property type="entry name" value="LPLAT_AGPAT-like"/>
    <property type="match status" value="1"/>
</dbReference>
<dbReference type="OrthoDB" id="202234at2759"/>
<dbReference type="GO" id="GO:0006654">
    <property type="term" value="P:phosphatidic acid biosynthetic process"/>
    <property type="evidence" value="ECO:0007669"/>
    <property type="project" value="TreeGrafter"/>
</dbReference>
<comment type="similarity">
    <text evidence="1 4">Belongs to the 1-acyl-sn-glycerol-3-phosphate acyltransferase family.</text>
</comment>
<organism evidence="8 9">
    <name type="scientific">Rhodotorula mucilaginosa</name>
    <name type="common">Yeast</name>
    <name type="synonym">Rhodotorula rubra</name>
    <dbReference type="NCBI Taxonomy" id="5537"/>
    <lineage>
        <taxon>Eukaryota</taxon>
        <taxon>Fungi</taxon>
        <taxon>Dikarya</taxon>
        <taxon>Basidiomycota</taxon>
        <taxon>Pucciniomycotina</taxon>
        <taxon>Microbotryomycetes</taxon>
        <taxon>Sporidiobolales</taxon>
        <taxon>Sporidiobolaceae</taxon>
        <taxon>Rhodotorula</taxon>
    </lineage>
</organism>
<evidence type="ECO:0000313" key="9">
    <source>
        <dbReference type="Proteomes" id="UP000777482"/>
    </source>
</evidence>
<comment type="catalytic activity">
    <reaction evidence="4">
        <text>a 1-acyl-sn-glycero-3-phosphate + an acyl-CoA = a 1,2-diacyl-sn-glycero-3-phosphate + CoA</text>
        <dbReference type="Rhea" id="RHEA:19709"/>
        <dbReference type="ChEBI" id="CHEBI:57287"/>
        <dbReference type="ChEBI" id="CHEBI:57970"/>
        <dbReference type="ChEBI" id="CHEBI:58342"/>
        <dbReference type="ChEBI" id="CHEBI:58608"/>
        <dbReference type="EC" id="2.3.1.51"/>
    </reaction>
</comment>
<dbReference type="GO" id="GO:0003841">
    <property type="term" value="F:1-acylglycerol-3-phosphate O-acyltransferase activity"/>
    <property type="evidence" value="ECO:0007669"/>
    <property type="project" value="UniProtKB-UniRule"/>
</dbReference>
<feature type="domain" description="Phospholipid/glycerol acyltransferase" evidence="7">
    <location>
        <begin position="148"/>
        <end position="265"/>
    </location>
</feature>
<keyword evidence="6" id="KW-1133">Transmembrane helix</keyword>
<keyword evidence="9" id="KW-1185">Reference proteome</keyword>
<keyword evidence="4" id="KW-0443">Lipid metabolism</keyword>
<dbReference type="Pfam" id="PF01553">
    <property type="entry name" value="Acyltransferase"/>
    <property type="match status" value="1"/>
</dbReference>
<keyword evidence="4" id="KW-1208">Phospholipid metabolism</keyword>
<feature type="region of interest" description="Disordered" evidence="5">
    <location>
        <begin position="325"/>
        <end position="375"/>
    </location>
</feature>
<feature type="transmembrane region" description="Helical" evidence="6">
    <location>
        <begin position="87"/>
        <end position="108"/>
    </location>
</feature>
<evidence type="ECO:0000256" key="5">
    <source>
        <dbReference type="SAM" id="MobiDB-lite"/>
    </source>
</evidence>
<dbReference type="SMART" id="SM00563">
    <property type="entry name" value="PlsC"/>
    <property type="match status" value="1"/>
</dbReference>
<keyword evidence="3 4" id="KW-0012">Acyltransferase</keyword>
<reference evidence="8 9" key="1">
    <citation type="submission" date="2020-11" db="EMBL/GenBank/DDBJ databases">
        <title>Kefir isolates.</title>
        <authorList>
            <person name="Marcisauskas S."/>
            <person name="Kim Y."/>
            <person name="Blasche S."/>
        </authorList>
    </citation>
    <scope>NUCLEOTIDE SEQUENCE [LARGE SCALE GENOMIC DNA]</scope>
    <source>
        <strain evidence="8 9">KR</strain>
    </source>
</reference>
<evidence type="ECO:0000256" key="6">
    <source>
        <dbReference type="SAM" id="Phobius"/>
    </source>
</evidence>
<proteinExistence type="inferred from homology"/>
<evidence type="ECO:0000259" key="7">
    <source>
        <dbReference type="SMART" id="SM00563"/>
    </source>
</evidence>
<gene>
    <name evidence="8" type="primary">SLC1</name>
    <name evidence="8" type="ORF">C6P46_003217</name>
</gene>
<evidence type="ECO:0000256" key="2">
    <source>
        <dbReference type="ARBA" id="ARBA00022679"/>
    </source>
</evidence>
<evidence type="ECO:0000313" key="8">
    <source>
        <dbReference type="EMBL" id="KAG0662712.1"/>
    </source>
</evidence>